<dbReference type="AlphaFoldDB" id="A0A150XAP2"/>
<evidence type="ECO:0000313" key="2">
    <source>
        <dbReference type="EMBL" id="KYG75801.1"/>
    </source>
</evidence>
<dbReference type="Proteomes" id="UP000075606">
    <property type="component" value="Unassembled WGS sequence"/>
</dbReference>
<reference evidence="2 3" key="1">
    <citation type="submission" date="2016-01" db="EMBL/GenBank/DDBJ databases">
        <title>Genome sequencing of Roseivirga spongicola UST030701-084.</title>
        <authorList>
            <person name="Selvaratnam C."/>
            <person name="Thevarajoo S."/>
            <person name="Goh K.M."/>
            <person name="Ee R."/>
            <person name="Chan K.-G."/>
            <person name="Chong C.S."/>
        </authorList>
    </citation>
    <scope>NUCLEOTIDE SEQUENCE [LARGE SCALE GENOMIC DNA]</scope>
    <source>
        <strain evidence="2 3">UST030701-084</strain>
    </source>
</reference>
<feature type="signal peptide" evidence="1">
    <location>
        <begin position="1"/>
        <end position="23"/>
    </location>
</feature>
<name>A0A150XAP2_9BACT</name>
<dbReference type="STRING" id="333140.AWW68_08175"/>
<protein>
    <submittedName>
        <fullName evidence="2">Uncharacterized protein</fullName>
    </submittedName>
</protein>
<organism evidence="2 3">
    <name type="scientific">Roseivirga spongicola</name>
    <dbReference type="NCBI Taxonomy" id="333140"/>
    <lineage>
        <taxon>Bacteria</taxon>
        <taxon>Pseudomonadati</taxon>
        <taxon>Bacteroidota</taxon>
        <taxon>Cytophagia</taxon>
        <taxon>Cytophagales</taxon>
        <taxon>Roseivirgaceae</taxon>
        <taxon>Roseivirga</taxon>
    </lineage>
</organism>
<sequence length="258" mass="28324">MLTSTMRNLLITVFLISCFTVYSQEPQDTKIIVRTKAKDAKFIGSSMGGSMIIIRDAQTNEILAKGLTEGGTGNTDAIMKTAHERYTPIAYGAAAFEANISLQKPLFVTVEALSPVAHKEAKVAAQTQLWLIPGKHIDGEGLILEIPGFVVDGLYPQTHQGFSIEEDKTVELKANIVMMCGCTISDGGLWDSNDMDVKASVYVDGEFWKNIPMQNPSENTFTANLTLEKTGNHEVIITAYHRISKNTGVDQLYFRVSN</sequence>
<dbReference type="EMBL" id="LRPC01000012">
    <property type="protein sequence ID" value="KYG75801.1"/>
    <property type="molecule type" value="Genomic_DNA"/>
</dbReference>
<dbReference type="PROSITE" id="PS51257">
    <property type="entry name" value="PROKAR_LIPOPROTEIN"/>
    <property type="match status" value="1"/>
</dbReference>
<keyword evidence="1" id="KW-0732">Signal</keyword>
<accession>A0A150XAP2</accession>
<comment type="caution">
    <text evidence="2">The sequence shown here is derived from an EMBL/GenBank/DDBJ whole genome shotgun (WGS) entry which is preliminary data.</text>
</comment>
<keyword evidence="3" id="KW-1185">Reference proteome</keyword>
<gene>
    <name evidence="2" type="ORF">AWW68_08175</name>
</gene>
<proteinExistence type="predicted"/>
<evidence type="ECO:0000313" key="3">
    <source>
        <dbReference type="Proteomes" id="UP000075606"/>
    </source>
</evidence>
<evidence type="ECO:0000256" key="1">
    <source>
        <dbReference type="SAM" id="SignalP"/>
    </source>
</evidence>
<feature type="chain" id="PRO_5007574419" evidence="1">
    <location>
        <begin position="24"/>
        <end position="258"/>
    </location>
</feature>